<dbReference type="EnsemblMetazoa" id="XM_014401793.2">
    <property type="protein sequence ID" value="XP_014257279.1"/>
    <property type="gene ID" value="LOC106671033"/>
</dbReference>
<reference evidence="2" key="1">
    <citation type="submission" date="2022-01" db="UniProtKB">
        <authorList>
            <consortium name="EnsemblMetazoa"/>
        </authorList>
    </citation>
    <scope>IDENTIFICATION</scope>
</reference>
<evidence type="ECO:0000256" key="1">
    <source>
        <dbReference type="SAM" id="MobiDB-lite"/>
    </source>
</evidence>
<protein>
    <submittedName>
        <fullName evidence="2">Uncharacterized protein</fullName>
    </submittedName>
</protein>
<dbReference type="AlphaFoldDB" id="A0A8I6S5L4"/>
<accession>A0A8I6S5L4</accession>
<feature type="region of interest" description="Disordered" evidence="1">
    <location>
        <begin position="249"/>
        <end position="280"/>
    </location>
</feature>
<evidence type="ECO:0000313" key="2">
    <source>
        <dbReference type="EnsemblMetazoa" id="XP_014257279.1"/>
    </source>
</evidence>
<keyword evidence="3" id="KW-1185">Reference proteome</keyword>
<sequence length="280" mass="32032">MSVVASVNSSKNLLDAGSSVRSTDSDINMCKHCKSRHAIIKKLKKLFAELELNSMLESDDEPLDEEEVIPLITYPITPQFDDSYRRKKEKHAQRYPPWKLPRFPSQELIGGKLCNTCECRKRNGLQDYCQRTMCRGSLQCLQKPDPLCIPSGMWKKCVQPQEAKQILRWLNKIEEIGVDEGDQGVAYHQQVPCCKCGHTVCKCRNKKTKTTNNKQCIKKEKKIAKPASVDAKKRCSKDIKWDVAEKQCNDYVPPKESPNSVKRTVGQKKEQPINSHRGKR</sequence>
<organism evidence="2 3">
    <name type="scientific">Cimex lectularius</name>
    <name type="common">Bed bug</name>
    <name type="synonym">Acanthia lectularia</name>
    <dbReference type="NCBI Taxonomy" id="79782"/>
    <lineage>
        <taxon>Eukaryota</taxon>
        <taxon>Metazoa</taxon>
        <taxon>Ecdysozoa</taxon>
        <taxon>Arthropoda</taxon>
        <taxon>Hexapoda</taxon>
        <taxon>Insecta</taxon>
        <taxon>Pterygota</taxon>
        <taxon>Neoptera</taxon>
        <taxon>Paraneoptera</taxon>
        <taxon>Hemiptera</taxon>
        <taxon>Heteroptera</taxon>
        <taxon>Panheteroptera</taxon>
        <taxon>Cimicomorpha</taxon>
        <taxon>Cimicidae</taxon>
        <taxon>Cimex</taxon>
    </lineage>
</organism>
<name>A0A8I6S5L4_CIMLE</name>
<dbReference type="OrthoDB" id="6607386at2759"/>
<dbReference type="Proteomes" id="UP000494040">
    <property type="component" value="Unassembled WGS sequence"/>
</dbReference>
<evidence type="ECO:0000313" key="3">
    <source>
        <dbReference type="Proteomes" id="UP000494040"/>
    </source>
</evidence>
<dbReference type="RefSeq" id="XP_014257279.1">
    <property type="nucleotide sequence ID" value="XM_014401793.2"/>
</dbReference>
<dbReference type="KEGG" id="clec:106671033"/>
<dbReference type="GeneID" id="106671033"/>
<proteinExistence type="predicted"/>